<keyword evidence="4" id="KW-1185">Reference proteome</keyword>
<dbReference type="Proteomes" id="UP000004259">
    <property type="component" value="Unassembled WGS sequence"/>
</dbReference>
<dbReference type="SUPFAM" id="SSF55073">
    <property type="entry name" value="Nucleotide cyclase"/>
    <property type="match status" value="1"/>
</dbReference>
<feature type="domain" description="GGDEF" evidence="2">
    <location>
        <begin position="309"/>
        <end position="450"/>
    </location>
</feature>
<proteinExistence type="predicted"/>
<comment type="caution">
    <text evidence="3">The sequence shown here is derived from an EMBL/GenBank/DDBJ whole genome shotgun (WGS) entry which is preliminary data.</text>
</comment>
<dbReference type="AlphaFoldDB" id="E9S7P2"/>
<evidence type="ECO:0000259" key="2">
    <source>
        <dbReference type="PROSITE" id="PS50887"/>
    </source>
</evidence>
<keyword evidence="1" id="KW-1133">Transmembrane helix</keyword>
<gene>
    <name evidence="3" type="ORF">CUS_7267</name>
</gene>
<reference evidence="3 4" key="1">
    <citation type="submission" date="2011-02" db="EMBL/GenBank/DDBJ databases">
        <authorList>
            <person name="Nelson K.E."/>
            <person name="Sutton G."/>
            <person name="Torralba M."/>
            <person name="Durkin S."/>
            <person name="Harkins D."/>
            <person name="Montgomery R."/>
            <person name="Ziemer C."/>
            <person name="Klaassens E."/>
            <person name="Ocuiv P."/>
            <person name="Morrison M."/>
        </authorList>
    </citation>
    <scope>NUCLEOTIDE SEQUENCE [LARGE SCALE GENOMIC DNA]</scope>
    <source>
        <strain evidence="3 4">8</strain>
    </source>
</reference>
<evidence type="ECO:0000256" key="1">
    <source>
        <dbReference type="SAM" id="Phobius"/>
    </source>
</evidence>
<organism evidence="3 4">
    <name type="scientific">Ruminococcus albus 8</name>
    <dbReference type="NCBI Taxonomy" id="246199"/>
    <lineage>
        <taxon>Bacteria</taxon>
        <taxon>Bacillati</taxon>
        <taxon>Bacillota</taxon>
        <taxon>Clostridia</taxon>
        <taxon>Eubacteriales</taxon>
        <taxon>Oscillospiraceae</taxon>
        <taxon>Ruminococcus</taxon>
    </lineage>
</organism>
<accession>E9S7P2</accession>
<evidence type="ECO:0000313" key="4">
    <source>
        <dbReference type="Proteomes" id="UP000004259"/>
    </source>
</evidence>
<dbReference type="Pfam" id="PF00990">
    <property type="entry name" value="GGDEF"/>
    <property type="match status" value="1"/>
</dbReference>
<dbReference type="InterPro" id="IPR029787">
    <property type="entry name" value="Nucleotide_cyclase"/>
</dbReference>
<dbReference type="Gene3D" id="3.30.70.270">
    <property type="match status" value="1"/>
</dbReference>
<dbReference type="OrthoDB" id="9804955at2"/>
<dbReference type="STRING" id="246199.CUS_7267"/>
<dbReference type="PROSITE" id="PS50887">
    <property type="entry name" value="GGDEF"/>
    <property type="match status" value="1"/>
</dbReference>
<dbReference type="InterPro" id="IPR000160">
    <property type="entry name" value="GGDEF_dom"/>
</dbReference>
<dbReference type="eggNOG" id="COG2199">
    <property type="taxonomic scope" value="Bacteria"/>
</dbReference>
<keyword evidence="1" id="KW-0812">Transmembrane</keyword>
<protein>
    <recommendedName>
        <fullName evidence="2">GGDEF domain-containing protein</fullName>
    </recommendedName>
</protein>
<dbReference type="RefSeq" id="WP_002847172.1">
    <property type="nucleotide sequence ID" value="NZ_ADKM02000018.1"/>
</dbReference>
<feature type="transmembrane region" description="Helical" evidence="1">
    <location>
        <begin position="243"/>
        <end position="264"/>
    </location>
</feature>
<keyword evidence="1" id="KW-0472">Membrane</keyword>
<name>E9S7P2_RUMAL</name>
<evidence type="ECO:0000313" key="3">
    <source>
        <dbReference type="EMBL" id="EGC04700.1"/>
    </source>
</evidence>
<sequence length="456" mass="50666">MGYIHYDKQLENEAEMLRISAQQAASGLDMQLAKLEDASVTLMADSEYTDFDAADFSTMSEYDMTRRLSELKNKVTGLSLIDNYCDFTLLYRNDAAAGKLSEGSRELLGDDDGKIYPVLTDMLGEKRRIWVTGIDGNFNKVFYICRANEHTLFVGGFYTDELRYMLTDAELKDKVGMLLEDGDGNVIMSVSNSEGTLEPEEGEGGSYAVITDTAVQVCRTLDNGWKIVLIKDMTAIYEFYKKLALEVAVLMVLTMAVLTVMYVVRTKDEQSLGGSPMLTPEVDMLTGITNAEEAENTIADRLETCAAGSTYMLALVKIVNMEELGKRYGRAGYNGSIIKTYRGLAEFFGTDDPTSENIVGRIGEGKFIVMANFTQYDLFKANDALKDSLVKLSEHMNSVMLANQGDMQICIGAAVFPHSSGDYDELYDMAEKALEDAVNDDERSYAVYSKKSVFRK</sequence>
<dbReference type="EMBL" id="ADKM02000018">
    <property type="protein sequence ID" value="EGC04700.1"/>
    <property type="molecule type" value="Genomic_DNA"/>
</dbReference>
<dbReference type="InterPro" id="IPR043128">
    <property type="entry name" value="Rev_trsase/Diguanyl_cyclase"/>
</dbReference>